<dbReference type="InterPro" id="IPR011051">
    <property type="entry name" value="RmlC_Cupin_sf"/>
</dbReference>
<protein>
    <submittedName>
        <fullName evidence="2">Cupin domain-containing protein</fullName>
    </submittedName>
</protein>
<keyword evidence="3" id="KW-1185">Reference proteome</keyword>
<dbReference type="InterPro" id="IPR014710">
    <property type="entry name" value="RmlC-like_jellyroll"/>
</dbReference>
<dbReference type="Pfam" id="PF07883">
    <property type="entry name" value="Cupin_2"/>
    <property type="match status" value="1"/>
</dbReference>
<feature type="domain" description="Cupin type-2" evidence="1">
    <location>
        <begin position="40"/>
        <end position="110"/>
    </location>
</feature>
<evidence type="ECO:0000313" key="3">
    <source>
        <dbReference type="Proteomes" id="UP001203423"/>
    </source>
</evidence>
<dbReference type="RefSeq" id="WP_248941865.1">
    <property type="nucleotide sequence ID" value="NZ_JAKIKS010000090.1"/>
</dbReference>
<comment type="caution">
    <text evidence="2">The sequence shown here is derived from an EMBL/GenBank/DDBJ whole genome shotgun (WGS) entry which is preliminary data.</text>
</comment>
<gene>
    <name evidence="2" type="ORF">L2764_18800</name>
</gene>
<dbReference type="Proteomes" id="UP001203423">
    <property type="component" value="Unassembled WGS sequence"/>
</dbReference>
<evidence type="ECO:0000259" key="1">
    <source>
        <dbReference type="Pfam" id="PF07883"/>
    </source>
</evidence>
<dbReference type="InterPro" id="IPR013096">
    <property type="entry name" value="Cupin_2"/>
</dbReference>
<evidence type="ECO:0000313" key="2">
    <source>
        <dbReference type="EMBL" id="MCL1126476.1"/>
    </source>
</evidence>
<accession>A0ABT0LFI7</accession>
<dbReference type="Gene3D" id="2.60.120.10">
    <property type="entry name" value="Jelly Rolls"/>
    <property type="match status" value="1"/>
</dbReference>
<sequence length="115" mass="12734">MKGITISIVLGLCSSFVHAEVKLGSREVLLDNDTIEVIRLTYPPGSESGMHTHEYEYRAVYFVKGGKLLLLSGKNDDQRHVINIPDGKSLFLPGVTHNVKNIGDTEVIIIETEIK</sequence>
<proteinExistence type="predicted"/>
<dbReference type="EMBL" id="JAKIKS010000090">
    <property type="protein sequence ID" value="MCL1126476.1"/>
    <property type="molecule type" value="Genomic_DNA"/>
</dbReference>
<dbReference type="SUPFAM" id="SSF51182">
    <property type="entry name" value="RmlC-like cupins"/>
    <property type="match status" value="1"/>
</dbReference>
<reference evidence="2 3" key="1">
    <citation type="submission" date="2022-01" db="EMBL/GenBank/DDBJ databases">
        <title>Whole genome-based taxonomy of the Shewanellaceae.</title>
        <authorList>
            <person name="Martin-Rodriguez A.J."/>
        </authorList>
    </citation>
    <scope>NUCLEOTIDE SEQUENCE [LARGE SCALE GENOMIC DNA]</scope>
    <source>
        <strain evidence="2 3">DSM 17177</strain>
    </source>
</reference>
<name>A0ABT0LFI7_9GAMM</name>
<organism evidence="2 3">
    <name type="scientific">Shewanella surugensis</name>
    <dbReference type="NCBI Taxonomy" id="212020"/>
    <lineage>
        <taxon>Bacteria</taxon>
        <taxon>Pseudomonadati</taxon>
        <taxon>Pseudomonadota</taxon>
        <taxon>Gammaproteobacteria</taxon>
        <taxon>Alteromonadales</taxon>
        <taxon>Shewanellaceae</taxon>
        <taxon>Shewanella</taxon>
    </lineage>
</organism>